<keyword evidence="7" id="KW-0805">Transcription regulation</keyword>
<evidence type="ECO:0000256" key="6">
    <source>
        <dbReference type="ARBA" id="ARBA00022788"/>
    </source>
</evidence>
<evidence type="ECO:0000256" key="8">
    <source>
        <dbReference type="ARBA" id="ARBA00023125"/>
    </source>
</evidence>
<accession>A0ABP0FWW5</accession>
<name>A0ABP0FWW5_CLALP</name>
<keyword evidence="16" id="KW-1185">Reference proteome</keyword>
<evidence type="ECO:0000256" key="5">
    <source>
        <dbReference type="ARBA" id="ARBA00022553"/>
    </source>
</evidence>
<feature type="compositionally biased region" description="Acidic residues" evidence="13">
    <location>
        <begin position="245"/>
        <end position="271"/>
    </location>
</feature>
<protein>
    <recommendedName>
        <fullName evidence="3">AF4/FMR2 family member lilli</fullName>
    </recommendedName>
    <alternativeName>
        <fullName evidence="12">Protein lilliputian</fullName>
    </alternativeName>
</protein>
<feature type="compositionally biased region" description="Polar residues" evidence="13">
    <location>
        <begin position="99"/>
        <end position="119"/>
    </location>
</feature>
<evidence type="ECO:0000256" key="13">
    <source>
        <dbReference type="SAM" id="MobiDB-lite"/>
    </source>
</evidence>
<keyword evidence="9" id="KW-0804">Transcription</keyword>
<feature type="compositionally biased region" description="Basic and acidic residues" evidence="13">
    <location>
        <begin position="750"/>
        <end position="761"/>
    </location>
</feature>
<feature type="compositionally biased region" description="Polar residues" evidence="13">
    <location>
        <begin position="594"/>
        <end position="603"/>
    </location>
</feature>
<dbReference type="EMBL" id="CAWYQH010000097">
    <property type="protein sequence ID" value="CAK8684096.1"/>
    <property type="molecule type" value="Genomic_DNA"/>
</dbReference>
<feature type="compositionally biased region" description="Polar residues" evidence="13">
    <location>
        <begin position="785"/>
        <end position="801"/>
    </location>
</feature>
<evidence type="ECO:0000313" key="16">
    <source>
        <dbReference type="Proteomes" id="UP001642483"/>
    </source>
</evidence>
<evidence type="ECO:0000313" key="15">
    <source>
        <dbReference type="EMBL" id="CAK8684096.1"/>
    </source>
</evidence>
<feature type="compositionally biased region" description="Polar residues" evidence="13">
    <location>
        <begin position="129"/>
        <end position="174"/>
    </location>
</feature>
<keyword evidence="6" id="KW-0562">Pair-rule protein</keyword>
<feature type="compositionally biased region" description="Basic and acidic residues" evidence="13">
    <location>
        <begin position="583"/>
        <end position="593"/>
    </location>
</feature>
<evidence type="ECO:0000259" key="14">
    <source>
        <dbReference type="Pfam" id="PF18876"/>
    </source>
</evidence>
<dbReference type="PANTHER" id="PTHR10528">
    <property type="entry name" value="AF4/FMR2 FAMILY MEMBER"/>
    <property type="match status" value="1"/>
</dbReference>
<evidence type="ECO:0000256" key="9">
    <source>
        <dbReference type="ARBA" id="ARBA00023163"/>
    </source>
</evidence>
<feature type="compositionally biased region" description="Basic and acidic residues" evidence="13">
    <location>
        <begin position="175"/>
        <end position="188"/>
    </location>
</feature>
<keyword evidence="8" id="KW-0238">DNA-binding</keyword>
<feature type="compositionally biased region" description="Basic and acidic residues" evidence="13">
    <location>
        <begin position="420"/>
        <end position="433"/>
    </location>
</feature>
<dbReference type="Proteomes" id="UP001642483">
    <property type="component" value="Unassembled WGS sequence"/>
</dbReference>
<feature type="compositionally biased region" description="Polar residues" evidence="13">
    <location>
        <begin position="649"/>
        <end position="662"/>
    </location>
</feature>
<feature type="compositionally biased region" description="Polar residues" evidence="13">
    <location>
        <begin position="911"/>
        <end position="921"/>
    </location>
</feature>
<keyword evidence="5" id="KW-0597">Phosphoprotein</keyword>
<comment type="caution">
    <text evidence="15">The sequence shown here is derived from an EMBL/GenBank/DDBJ whole genome shotgun (WGS) entry which is preliminary data.</text>
</comment>
<feature type="region of interest" description="Disordered" evidence="13">
    <location>
        <begin position="746"/>
        <end position="921"/>
    </location>
</feature>
<dbReference type="Pfam" id="PF18876">
    <property type="entry name" value="AFF4_CHD"/>
    <property type="match status" value="1"/>
</dbReference>
<feature type="compositionally biased region" description="Basic residues" evidence="13">
    <location>
        <begin position="678"/>
        <end position="689"/>
    </location>
</feature>
<feature type="compositionally biased region" description="Polar residues" evidence="13">
    <location>
        <begin position="51"/>
        <end position="69"/>
    </location>
</feature>
<feature type="compositionally biased region" description="Polar residues" evidence="13">
    <location>
        <begin position="362"/>
        <end position="375"/>
    </location>
</feature>
<feature type="compositionally biased region" description="Polar residues" evidence="13">
    <location>
        <begin position="229"/>
        <end position="239"/>
    </location>
</feature>
<feature type="compositionally biased region" description="Basic and acidic residues" evidence="13">
    <location>
        <begin position="871"/>
        <end position="885"/>
    </location>
</feature>
<feature type="compositionally biased region" description="Polar residues" evidence="13">
    <location>
        <begin position="494"/>
        <end position="504"/>
    </location>
</feature>
<evidence type="ECO:0000256" key="7">
    <source>
        <dbReference type="ARBA" id="ARBA00023015"/>
    </source>
</evidence>
<comment type="similarity">
    <text evidence="2">Belongs to the AF4 family.</text>
</comment>
<feature type="compositionally biased region" description="Low complexity" evidence="13">
    <location>
        <begin position="385"/>
        <end position="395"/>
    </location>
</feature>
<feature type="domain" description="AF4/FMR2 C-terminal homology" evidence="14">
    <location>
        <begin position="944"/>
        <end position="1228"/>
    </location>
</feature>
<feature type="compositionally biased region" description="Low complexity" evidence="13">
    <location>
        <begin position="436"/>
        <end position="455"/>
    </location>
</feature>
<feature type="compositionally biased region" description="Basic and acidic residues" evidence="13">
    <location>
        <begin position="70"/>
        <end position="82"/>
    </location>
</feature>
<evidence type="ECO:0000256" key="4">
    <source>
        <dbReference type="ARBA" id="ARBA00022473"/>
    </source>
</evidence>
<evidence type="ECO:0000256" key="10">
    <source>
        <dbReference type="ARBA" id="ARBA00023242"/>
    </source>
</evidence>
<dbReference type="PANTHER" id="PTHR10528:SF17">
    <property type="entry name" value="AF4_FMR2 FAMILY MEMBER LILLI"/>
    <property type="match status" value="1"/>
</dbReference>
<gene>
    <name evidence="15" type="ORF">CVLEPA_LOCUS15100</name>
</gene>
<feature type="compositionally biased region" description="Basic residues" evidence="13">
    <location>
        <begin position="707"/>
        <end position="716"/>
    </location>
</feature>
<sequence length="1236" mass="137056">MSYNYNRHYTGYGNYGYTSQAQRQDSLTKSIQNTLGDPKAVSSIIGQGMNNWLGTSRNSSSAVNNQSRPQQERSRVHKEDQPNLKPLSNTVGHAAHQRQPISSASGHHRSTNQVSSADNSHSKARNANLRLNSSSMKGGSIHHSNYGTPSHPQHTQSKSASNDTKLSTPSLTSPKHSDQVSNRERIESTELPGEMEIIFKEMRMNDQPLAAIQTPQFGSEFNFIKTETKPNNSTSSTHQGGPDSEMQDSDSDSSGDEDESESDDSEEEQDDKDMWNLGTWKELEPPSTTASVTKNESSSKKIKTKNNKNSNQSQVSQSSGFKANNSSSIQSSQQRRGRPAECKPLTHLKSEQVSDPFKQRSHSSTPKVSEGNQKSLGEKFKPKVRSSSSSQRHSSPAQGRTPSAHCSSVSSNQPSKKKKDTTVVRDSSNESKKSSSKFSSTKSNPSGSRSGKSSNDAYKKTAHPSVRPKEPENIKHSSTNNRSSSPSVPASVSNLTLSSTNPSIDQRHRIGGKKMKDAEKKNLVISSAESSDDELASSSSSSSENEDSDSEENVFLNARKSSSVWNSIPSTKRRTNSSSSVVKEGKNSVDHPHYQSSKGNQVVSVPAKKQSNSHKSKVKSGHKINDSRSAPSALNRPDEMLPSKPSMKITISKQTIQSNIETSKGKKSSRDSYESKPKQRKKHKIKKKSLQVPGACSASSIKQSKELRKKPKKSKRNTSPSLPAQMLRSESPKRYPALWVKLHLSQLNKPSEEKNPVKSESGKSNTKCNYSKKSRAPEFDDIHGSTPTHLSAMSTGSQTEQPVRRAENVQVAVADGSSDWSPRTSSSLQKRKHPQSTNENSSSLNNHKKRRKYDSSLAAGDTTQTTKGTKQKRENAQWKNIKKEQQSNPPWSEKDQPEYLKQQMTPPPPVTSQNQQRTSTYEPCQITSQSIISEPDSSWQEQEKLLSSYEYMKVGKRLKHEGDQLSDRKTKRTKVGESLRRALYYFEATLCFVMNGYVLEMENESGENTPGSGNSPAGMYNQTIAFFDYILKMRPHGEVEEIAFKRLTLSCIRSQALLYLRIYKLKKDLVGKYSDILAEHFTHNTNKPNRTPSSPWRAINGQNVVSPISPAIPSPYGISVPGPSPIAGNNANNSCESIPAQINKMTSPASQNGVLMSPQIHEMMKVYHLVTTNLLQAHDKWDLAETLYAEHSDFFKTVDTLCGKPLTLYTSLRDMATYNRVILHRLRDAYLKSPRE</sequence>
<evidence type="ECO:0000256" key="12">
    <source>
        <dbReference type="ARBA" id="ARBA00032149"/>
    </source>
</evidence>
<evidence type="ECO:0000256" key="2">
    <source>
        <dbReference type="ARBA" id="ARBA00007354"/>
    </source>
</evidence>
<feature type="region of interest" description="Disordered" evidence="13">
    <location>
        <begin position="51"/>
        <end position="193"/>
    </location>
</feature>
<keyword evidence="10" id="KW-0539">Nucleus</keyword>
<evidence type="ECO:0000256" key="3">
    <source>
        <dbReference type="ARBA" id="ARBA00021888"/>
    </source>
</evidence>
<comment type="subcellular location">
    <subcellularLocation>
        <location evidence="1">Nucleus</location>
    </subcellularLocation>
</comment>
<feature type="compositionally biased region" description="Polar residues" evidence="13">
    <location>
        <begin position="762"/>
        <end position="771"/>
    </location>
</feature>
<dbReference type="InterPro" id="IPR007797">
    <property type="entry name" value="AF4/FMR2"/>
</dbReference>
<feature type="compositionally biased region" description="Polar residues" evidence="13">
    <location>
        <begin position="396"/>
        <end position="414"/>
    </location>
</feature>
<dbReference type="InterPro" id="IPR043640">
    <property type="entry name" value="AF4/FMR2_CHD"/>
</dbReference>
<proteinExistence type="inferred from homology"/>
<feature type="compositionally biased region" description="Basic and acidic residues" evidence="13">
    <location>
        <begin position="668"/>
        <end position="677"/>
    </location>
</feature>
<feature type="compositionally biased region" description="Basic residues" evidence="13">
    <location>
        <begin position="611"/>
        <end position="622"/>
    </location>
</feature>
<feature type="compositionally biased region" description="Polar residues" evidence="13">
    <location>
        <begin position="835"/>
        <end position="845"/>
    </location>
</feature>
<comment type="function">
    <text evidence="11">Has a role in transcriptional regulation. Acts in parallel with the Ras/MAPK and the PI3K/PKB pathways in the control of cell identity and cellular growth. Essential for regulation of the cytoskeleton and cell growth but not for cell proliferation or growth rate. Required specifically for the microtubule-based basal transport of lipid droplets. Plays a partially redundant function downstream of Raf in cell fate specification in the developing eye. Pair-rule protein that regulates embryonic cellularization, gastrulation and segmentation.</text>
</comment>
<evidence type="ECO:0000256" key="11">
    <source>
        <dbReference type="ARBA" id="ARBA00024653"/>
    </source>
</evidence>
<organism evidence="15 16">
    <name type="scientific">Clavelina lepadiformis</name>
    <name type="common">Light-bulb sea squirt</name>
    <name type="synonym">Ascidia lepadiformis</name>
    <dbReference type="NCBI Taxonomy" id="159417"/>
    <lineage>
        <taxon>Eukaryota</taxon>
        <taxon>Metazoa</taxon>
        <taxon>Chordata</taxon>
        <taxon>Tunicata</taxon>
        <taxon>Ascidiacea</taxon>
        <taxon>Aplousobranchia</taxon>
        <taxon>Clavelinidae</taxon>
        <taxon>Clavelina</taxon>
    </lineage>
</organism>
<feature type="compositionally biased region" description="Polar residues" evidence="13">
    <location>
        <begin position="818"/>
        <end position="828"/>
    </location>
</feature>
<feature type="compositionally biased region" description="Polar residues" evidence="13">
    <location>
        <begin position="559"/>
        <end position="581"/>
    </location>
</feature>
<feature type="region of interest" description="Disordered" evidence="13">
    <location>
        <begin position="222"/>
        <end position="732"/>
    </location>
</feature>
<feature type="compositionally biased region" description="Low complexity" evidence="13">
    <location>
        <begin position="307"/>
        <end position="319"/>
    </location>
</feature>
<evidence type="ECO:0000256" key="1">
    <source>
        <dbReference type="ARBA" id="ARBA00004123"/>
    </source>
</evidence>
<keyword evidence="4" id="KW-0217">Developmental protein</keyword>
<reference evidence="15 16" key="1">
    <citation type="submission" date="2024-02" db="EMBL/GenBank/DDBJ databases">
        <authorList>
            <person name="Daric V."/>
            <person name="Darras S."/>
        </authorList>
    </citation>
    <scope>NUCLEOTIDE SEQUENCE [LARGE SCALE GENOMIC DNA]</scope>
</reference>
<feature type="compositionally biased region" description="Low complexity" evidence="13">
    <location>
        <begin position="477"/>
        <end position="493"/>
    </location>
</feature>